<keyword evidence="4 9" id="KW-1133">Transmembrane helix</keyword>
<dbReference type="SUPFAM" id="SSF103473">
    <property type="entry name" value="MFS general substrate transporter"/>
    <property type="match status" value="1"/>
</dbReference>
<dbReference type="CDD" id="cd17331">
    <property type="entry name" value="MFS_SLC22A18"/>
    <property type="match status" value="1"/>
</dbReference>
<feature type="region of interest" description="Disordered" evidence="8">
    <location>
        <begin position="1"/>
        <end position="23"/>
    </location>
</feature>
<dbReference type="InterPro" id="IPR011701">
    <property type="entry name" value="MFS"/>
</dbReference>
<feature type="non-terminal residue" evidence="11">
    <location>
        <position position="431"/>
    </location>
</feature>
<feature type="transmembrane region" description="Helical" evidence="9">
    <location>
        <begin position="38"/>
        <end position="59"/>
    </location>
</feature>
<evidence type="ECO:0000256" key="6">
    <source>
        <dbReference type="ARBA" id="ARBA00078639"/>
    </source>
</evidence>
<dbReference type="PANTHER" id="PTHR24002:SF3">
    <property type="entry name" value="SOLUTE CARRIER FAMILY 22 MEMBER 18"/>
    <property type="match status" value="1"/>
</dbReference>
<evidence type="ECO:0000256" key="2">
    <source>
        <dbReference type="ARBA" id="ARBA00022475"/>
    </source>
</evidence>
<dbReference type="InterPro" id="IPR020846">
    <property type="entry name" value="MFS_dom"/>
</dbReference>
<feature type="transmembrane region" description="Helical" evidence="9">
    <location>
        <begin position="284"/>
        <end position="302"/>
    </location>
</feature>
<feature type="transmembrane region" description="Helical" evidence="9">
    <location>
        <begin position="399"/>
        <end position="420"/>
    </location>
</feature>
<dbReference type="InterPro" id="IPR001958">
    <property type="entry name" value="Tet-R_TetA/multi-R_MdtG-like"/>
</dbReference>
<comment type="caution">
    <text evidence="11">The sequence shown here is derived from an EMBL/GenBank/DDBJ whole genome shotgun (WGS) entry which is preliminary data.</text>
</comment>
<evidence type="ECO:0000256" key="8">
    <source>
        <dbReference type="SAM" id="MobiDB-lite"/>
    </source>
</evidence>
<evidence type="ECO:0000313" key="11">
    <source>
        <dbReference type="EMBL" id="NXM68142.1"/>
    </source>
</evidence>
<evidence type="ECO:0000256" key="3">
    <source>
        <dbReference type="ARBA" id="ARBA00022692"/>
    </source>
</evidence>
<sequence length="431" mass="46520">MSTMNAKAISEGEEEASGMRNKTLGETGHSGVVKRRQVILVAYLIAALDLTFLFMQMGFMPYLAKSLGLDSVGFGYLQTTFGILQLMGGYIFGRFADQFGARAALILSCASGSVFFLLISISTNIPLLFLSRLPTVFMHGIPGAQKVITDMTTPSQRADALGKLGLCFGIGIIAGSALGGVLSSKFSIYVPAYVGLVGSLINTLIAMVWIPSQTKPMSDHQMTEHSTSQSGSFFSIREILRLMKFPGVMEVFIVKVFAGLPIGLFMIMFSIISMDFFGLEAVESGYLMSYIGVLQMVVQGLVVGKLSNHFTEMTLLRLSVFVFAGVGLGMALMRTVWHYCIIALPLVFAFSMLATITDSILTKAVPSSDTGAMLGICASVQPLTRTVGPTIGGILYKQFGVSSFGYLQLIVNIGLFVYLLKSKIPLREMKS</sequence>
<dbReference type="FunFam" id="1.20.1250.20:FF:000297">
    <property type="entry name" value="Solute carrier family 22 member 18"/>
    <property type="match status" value="1"/>
</dbReference>
<dbReference type="AlphaFoldDB" id="A0A7L1CQ27"/>
<feature type="transmembrane region" description="Helical" evidence="9">
    <location>
        <begin position="104"/>
        <end position="129"/>
    </location>
</feature>
<dbReference type="InterPro" id="IPR036259">
    <property type="entry name" value="MFS_trans_sf"/>
</dbReference>
<feature type="transmembrane region" description="Helical" evidence="9">
    <location>
        <begin position="160"/>
        <end position="181"/>
    </location>
</feature>
<dbReference type="Pfam" id="PF07690">
    <property type="entry name" value="MFS_1"/>
    <property type="match status" value="1"/>
</dbReference>
<keyword evidence="5 9" id="KW-0472">Membrane</keyword>
<dbReference type="PANTHER" id="PTHR24002">
    <property type="entry name" value="SOLUTE CARRIER FAMILY 22 MEMBER 18"/>
    <property type="match status" value="1"/>
</dbReference>
<reference evidence="11 12" key="1">
    <citation type="submission" date="2019-09" db="EMBL/GenBank/DDBJ databases">
        <title>Bird 10,000 Genomes (B10K) Project - Family phase.</title>
        <authorList>
            <person name="Zhang G."/>
        </authorList>
    </citation>
    <scope>NUCLEOTIDE SEQUENCE [LARGE SCALE GENOMIC DNA]</scope>
    <source>
        <strain evidence="11">B10K-DU-002-03</strain>
        <tissue evidence="11">Muscle</tissue>
    </source>
</reference>
<keyword evidence="3 9" id="KW-0812">Transmembrane</keyword>
<keyword evidence="2" id="KW-1003">Cell membrane</keyword>
<dbReference type="PRINTS" id="PR01035">
    <property type="entry name" value="TCRTETA"/>
</dbReference>
<evidence type="ECO:0000259" key="10">
    <source>
        <dbReference type="PROSITE" id="PS50850"/>
    </source>
</evidence>
<dbReference type="PROSITE" id="PS50850">
    <property type="entry name" value="MFS"/>
    <property type="match status" value="1"/>
</dbReference>
<evidence type="ECO:0000313" key="12">
    <source>
        <dbReference type="Proteomes" id="UP000553648"/>
    </source>
</evidence>
<feature type="domain" description="Major facilitator superfamily (MFS) profile" evidence="10">
    <location>
        <begin position="35"/>
        <end position="426"/>
    </location>
</feature>
<feature type="transmembrane region" description="Helical" evidence="9">
    <location>
        <begin position="252"/>
        <end position="272"/>
    </location>
</feature>
<comment type="subcellular location">
    <subcellularLocation>
        <location evidence="1">Apical cell membrane</location>
        <topology evidence="1">Multi-pass membrane protein</topology>
    </subcellularLocation>
</comment>
<feature type="transmembrane region" description="Helical" evidence="9">
    <location>
        <begin position="188"/>
        <end position="210"/>
    </location>
</feature>
<dbReference type="EMBL" id="VXBA01001404">
    <property type="protein sequence ID" value="NXM68142.1"/>
    <property type="molecule type" value="Genomic_DNA"/>
</dbReference>
<name>A0A7L1CQ27_9PASS</name>
<gene>
    <name evidence="11" type="primary">Slc22a18</name>
    <name evidence="11" type="ORF">SERLUN_R01023</name>
</gene>
<evidence type="ECO:0000256" key="4">
    <source>
        <dbReference type="ARBA" id="ARBA00022989"/>
    </source>
</evidence>
<organism evidence="11 12">
    <name type="scientific">Serilophus lunatus</name>
    <name type="common">silver-breasted broadbill</name>
    <dbReference type="NCBI Taxonomy" id="239386"/>
    <lineage>
        <taxon>Eukaryota</taxon>
        <taxon>Metazoa</taxon>
        <taxon>Chordata</taxon>
        <taxon>Craniata</taxon>
        <taxon>Vertebrata</taxon>
        <taxon>Euteleostomi</taxon>
        <taxon>Archelosauria</taxon>
        <taxon>Archosauria</taxon>
        <taxon>Dinosauria</taxon>
        <taxon>Saurischia</taxon>
        <taxon>Theropoda</taxon>
        <taxon>Coelurosauria</taxon>
        <taxon>Aves</taxon>
        <taxon>Neognathae</taxon>
        <taxon>Neoaves</taxon>
        <taxon>Telluraves</taxon>
        <taxon>Australaves</taxon>
        <taxon>Passeriformes</taxon>
        <taxon>Eurylaimidae</taxon>
        <taxon>Serilophus</taxon>
    </lineage>
</organism>
<accession>A0A7L1CQ27</accession>
<dbReference type="OrthoDB" id="440553at2759"/>
<dbReference type="GO" id="GO:0016324">
    <property type="term" value="C:apical plasma membrane"/>
    <property type="evidence" value="ECO:0007669"/>
    <property type="project" value="UniProtKB-SubCell"/>
</dbReference>
<evidence type="ECO:0000256" key="7">
    <source>
        <dbReference type="ARBA" id="ARBA00093348"/>
    </source>
</evidence>
<proteinExistence type="predicted"/>
<feature type="transmembrane region" description="Helical" evidence="9">
    <location>
        <begin position="339"/>
        <end position="357"/>
    </location>
</feature>
<evidence type="ECO:0000256" key="1">
    <source>
        <dbReference type="ARBA" id="ARBA00004424"/>
    </source>
</evidence>
<feature type="transmembrane region" description="Helical" evidence="9">
    <location>
        <begin position="314"/>
        <end position="332"/>
    </location>
</feature>
<protein>
    <recommendedName>
        <fullName evidence="6">Organic cation transporter-like protein 2</fullName>
    </recommendedName>
</protein>
<dbReference type="GO" id="GO:0022857">
    <property type="term" value="F:transmembrane transporter activity"/>
    <property type="evidence" value="ECO:0007669"/>
    <property type="project" value="InterPro"/>
</dbReference>
<feature type="transmembrane region" description="Helical" evidence="9">
    <location>
        <begin position="71"/>
        <end position="92"/>
    </location>
</feature>
<dbReference type="GO" id="GO:0005635">
    <property type="term" value="C:nuclear envelope"/>
    <property type="evidence" value="ECO:0007669"/>
    <property type="project" value="TreeGrafter"/>
</dbReference>
<dbReference type="Gene3D" id="1.20.1250.20">
    <property type="entry name" value="MFS general substrate transporter like domains"/>
    <property type="match status" value="1"/>
</dbReference>
<feature type="non-terminal residue" evidence="11">
    <location>
        <position position="1"/>
    </location>
</feature>
<keyword evidence="12" id="KW-1185">Reference proteome</keyword>
<dbReference type="Proteomes" id="UP000553648">
    <property type="component" value="Unassembled WGS sequence"/>
</dbReference>
<evidence type="ECO:0000256" key="5">
    <source>
        <dbReference type="ARBA" id="ARBA00023136"/>
    </source>
</evidence>
<comment type="function">
    <text evidence="7">May act as a transporter of organic cations based on a proton efflux antiport mechanism. May play a role in the transport of chloroquine and quinidine-related compounds in kidney. Plays a role in the regulation of lipid metabolism.</text>
</comment>
<evidence type="ECO:0000256" key="9">
    <source>
        <dbReference type="SAM" id="Phobius"/>
    </source>
</evidence>